<sequence>MTIVPALIGSFIVLAVIALGLWYFERMLAKRPSKYAGIGMPAAFLVLSLFSIVKSIPSVVETMQAQGYGVIAMTVTVILSFLVTNIPTLWVYFVYRRTRKKLGFEIWPFKK</sequence>
<keyword evidence="3" id="KW-1185">Reference proteome</keyword>
<comment type="caution">
    <text evidence="2">The sequence shown here is derived from an EMBL/GenBank/DDBJ whole genome shotgun (WGS) entry which is preliminary data.</text>
</comment>
<gene>
    <name evidence="2" type="ORF">KQI75_06540</name>
</gene>
<keyword evidence="1" id="KW-0472">Membrane</keyword>
<evidence type="ECO:0000313" key="2">
    <source>
        <dbReference type="EMBL" id="MBU5490276.1"/>
    </source>
</evidence>
<evidence type="ECO:0000256" key="1">
    <source>
        <dbReference type="SAM" id="Phobius"/>
    </source>
</evidence>
<protein>
    <submittedName>
        <fullName evidence="2">Uncharacterized protein</fullName>
    </submittedName>
</protein>
<dbReference type="RefSeq" id="WP_216469942.1">
    <property type="nucleotide sequence ID" value="NZ_JAHLQI010000003.1"/>
</dbReference>
<feature type="transmembrane region" description="Helical" evidence="1">
    <location>
        <begin position="36"/>
        <end position="56"/>
    </location>
</feature>
<organism evidence="2 3">
    <name type="scientific">Butyricicoccus intestinisimiae</name>
    <dbReference type="NCBI Taxonomy" id="2841509"/>
    <lineage>
        <taxon>Bacteria</taxon>
        <taxon>Bacillati</taxon>
        <taxon>Bacillota</taxon>
        <taxon>Clostridia</taxon>
        <taxon>Eubacteriales</taxon>
        <taxon>Butyricicoccaceae</taxon>
        <taxon>Butyricicoccus</taxon>
    </lineage>
</organism>
<dbReference type="Proteomes" id="UP000783588">
    <property type="component" value="Unassembled WGS sequence"/>
</dbReference>
<proteinExistence type="predicted"/>
<feature type="transmembrane region" description="Helical" evidence="1">
    <location>
        <begin position="6"/>
        <end position="24"/>
    </location>
</feature>
<dbReference type="EMBL" id="JAHLQI010000003">
    <property type="protein sequence ID" value="MBU5490276.1"/>
    <property type="molecule type" value="Genomic_DNA"/>
</dbReference>
<name>A0ABS6ERF8_9FIRM</name>
<feature type="transmembrane region" description="Helical" evidence="1">
    <location>
        <begin position="68"/>
        <end position="95"/>
    </location>
</feature>
<keyword evidence="1" id="KW-1133">Transmembrane helix</keyword>
<evidence type="ECO:0000313" key="3">
    <source>
        <dbReference type="Proteomes" id="UP000783588"/>
    </source>
</evidence>
<keyword evidence="1" id="KW-0812">Transmembrane</keyword>
<reference evidence="2 3" key="1">
    <citation type="submission" date="2021-06" db="EMBL/GenBank/DDBJ databases">
        <authorList>
            <person name="Sun Q."/>
            <person name="Li D."/>
        </authorList>
    </citation>
    <scope>NUCLEOTIDE SEQUENCE [LARGE SCALE GENOMIC DNA]</scope>
    <source>
        <strain evidence="2 3">MSJd-7</strain>
    </source>
</reference>
<accession>A0ABS6ERF8</accession>